<dbReference type="AlphaFoldDB" id="A0AA38P8T0"/>
<evidence type="ECO:0000256" key="1">
    <source>
        <dbReference type="SAM" id="MobiDB-lite"/>
    </source>
</evidence>
<feature type="compositionally biased region" description="Polar residues" evidence="1">
    <location>
        <begin position="241"/>
        <end position="252"/>
    </location>
</feature>
<accession>A0AA38P8T0</accession>
<evidence type="ECO:0000313" key="2">
    <source>
        <dbReference type="EMBL" id="KAJ3838225.1"/>
    </source>
</evidence>
<reference evidence="2" key="1">
    <citation type="submission" date="2022-08" db="EMBL/GenBank/DDBJ databases">
        <authorList>
            <consortium name="DOE Joint Genome Institute"/>
            <person name="Min B."/>
            <person name="Riley R."/>
            <person name="Sierra-Patev S."/>
            <person name="Naranjo-Ortiz M."/>
            <person name="Looney B."/>
            <person name="Konkel Z."/>
            <person name="Slot J.C."/>
            <person name="Sakamoto Y."/>
            <person name="Steenwyk J.L."/>
            <person name="Rokas A."/>
            <person name="Carro J."/>
            <person name="Camarero S."/>
            <person name="Ferreira P."/>
            <person name="Molpeceres G."/>
            <person name="Ruiz-Duenas F.J."/>
            <person name="Serrano A."/>
            <person name="Henrissat B."/>
            <person name="Drula E."/>
            <person name="Hughes K.W."/>
            <person name="Mata J.L."/>
            <person name="Ishikawa N.K."/>
            <person name="Vargas-Isla R."/>
            <person name="Ushijima S."/>
            <person name="Smith C.A."/>
            <person name="Ahrendt S."/>
            <person name="Andreopoulos W."/>
            <person name="He G."/>
            <person name="Labutti K."/>
            <person name="Lipzen A."/>
            <person name="Ng V."/>
            <person name="Sandor L."/>
            <person name="Barry K."/>
            <person name="Martinez A.T."/>
            <person name="Xiao Y."/>
            <person name="Gibbons J.G."/>
            <person name="Terashima K."/>
            <person name="Hibbett D.S."/>
            <person name="Grigoriev I.V."/>
        </authorList>
    </citation>
    <scope>NUCLEOTIDE SEQUENCE</scope>
    <source>
        <strain evidence="2">TFB9207</strain>
    </source>
</reference>
<proteinExistence type="predicted"/>
<evidence type="ECO:0000313" key="3">
    <source>
        <dbReference type="Proteomes" id="UP001163846"/>
    </source>
</evidence>
<keyword evidence="3" id="KW-1185">Reference proteome</keyword>
<gene>
    <name evidence="2" type="ORF">F5878DRAFT_620126</name>
</gene>
<dbReference type="EMBL" id="MU806195">
    <property type="protein sequence ID" value="KAJ3838225.1"/>
    <property type="molecule type" value="Genomic_DNA"/>
</dbReference>
<dbReference type="Proteomes" id="UP001163846">
    <property type="component" value="Unassembled WGS sequence"/>
</dbReference>
<name>A0AA38P8T0_9AGAR</name>
<feature type="region of interest" description="Disordered" evidence="1">
    <location>
        <begin position="239"/>
        <end position="278"/>
    </location>
</feature>
<protein>
    <submittedName>
        <fullName evidence="2">Uncharacterized protein</fullName>
    </submittedName>
</protein>
<organism evidence="2 3">
    <name type="scientific">Lentinula raphanica</name>
    <dbReference type="NCBI Taxonomy" id="153919"/>
    <lineage>
        <taxon>Eukaryota</taxon>
        <taxon>Fungi</taxon>
        <taxon>Dikarya</taxon>
        <taxon>Basidiomycota</taxon>
        <taxon>Agaricomycotina</taxon>
        <taxon>Agaricomycetes</taxon>
        <taxon>Agaricomycetidae</taxon>
        <taxon>Agaricales</taxon>
        <taxon>Marasmiineae</taxon>
        <taxon>Omphalotaceae</taxon>
        <taxon>Lentinula</taxon>
    </lineage>
</organism>
<comment type="caution">
    <text evidence="2">The sequence shown here is derived from an EMBL/GenBank/DDBJ whole genome shotgun (WGS) entry which is preliminary data.</text>
</comment>
<sequence length="278" mass="30943">MSSAQLTGLGAVGNGRILEGKTLLFDVEYYVADGESVVAALRFFNRNNMEFQQRGLYEIRASVAKMPIGGINVGKDGSREHLEDTEYDLIGDITWLHQVTCSDPRQRPYLDIVGIATNVLKADAEFDIDPKQYTSFLSAKAERDKSILPIHAIIPDSPRYKIVDGKSTKPIPTPNSAVATSGFLTRVLPREDDSEARPDRFYMAVESVTFIGHASHNPLPDTKTRVREQKGKRKHLIDFNSPESMFTEGSSTKKAKTGIEFSNAHRHETRSNTSNRNA</sequence>